<accession>A0ABX8RBB2</accession>
<dbReference type="InterPro" id="IPR005913">
    <property type="entry name" value="dTDP_dehydrorham_reduct"/>
</dbReference>
<keyword evidence="2 4" id="KW-0560">Oxidoreductase</keyword>
<dbReference type="PANTHER" id="PTHR10491:SF4">
    <property type="entry name" value="METHIONINE ADENOSYLTRANSFERASE 2 SUBUNIT BETA"/>
    <property type="match status" value="1"/>
</dbReference>
<feature type="domain" description="RmlD-like substrate binding" evidence="3">
    <location>
        <begin position="1"/>
        <end position="291"/>
    </location>
</feature>
<organism evidence="4 5">
    <name type="scientific">Crassaminicella indica</name>
    <dbReference type="NCBI Taxonomy" id="2855394"/>
    <lineage>
        <taxon>Bacteria</taxon>
        <taxon>Bacillati</taxon>
        <taxon>Bacillota</taxon>
        <taxon>Clostridia</taxon>
        <taxon>Eubacteriales</taxon>
        <taxon>Clostridiaceae</taxon>
        <taxon>Crassaminicella</taxon>
    </lineage>
</organism>
<dbReference type="RefSeq" id="WP_218283041.1">
    <property type="nucleotide sequence ID" value="NZ_CP078093.1"/>
</dbReference>
<proteinExistence type="inferred from homology"/>
<name>A0ABX8RBB2_9CLOT</name>
<keyword evidence="5" id="KW-1185">Reference proteome</keyword>
<evidence type="ECO:0000256" key="2">
    <source>
        <dbReference type="RuleBase" id="RU364082"/>
    </source>
</evidence>
<dbReference type="NCBIfam" id="TIGR01214">
    <property type="entry name" value="rmlD"/>
    <property type="match status" value="1"/>
</dbReference>
<dbReference type="GO" id="GO:0008831">
    <property type="term" value="F:dTDP-4-dehydrorhamnose reductase activity"/>
    <property type="evidence" value="ECO:0007669"/>
    <property type="project" value="UniProtKB-EC"/>
</dbReference>
<evidence type="ECO:0000256" key="1">
    <source>
        <dbReference type="ARBA" id="ARBA00010944"/>
    </source>
</evidence>
<gene>
    <name evidence="4" type="primary">rfbD</name>
    <name evidence="4" type="ORF">KVH43_00735</name>
</gene>
<comment type="pathway">
    <text evidence="2">Carbohydrate biosynthesis; dTDP-L-rhamnose biosynthesis.</text>
</comment>
<dbReference type="InterPro" id="IPR029903">
    <property type="entry name" value="RmlD-like-bd"/>
</dbReference>
<sequence>MNILITGGNGQLARCIMDIFTAKECALGKLDKIYYHTKMISTDKSSLDITCFENIKRCFTSLKPHIVINTAAYTYVDGCESNIALAYQVNALGAKNLAIACEAIKAKLIHLSTDYIFDGKSKVPYKEFDFPNPINIYGKSKYLGEEYVKQFCSRYFIIRTGWLYGYHKKNFVKTIIKTAKEKKYLEVIDDQTGNPTNAEDLAYHILKLALTDAYGIYHCTGNGECSWYDFAKEITKYANINCMIHPIHSCNYKSIAKRPAYSALDNIILKYSIGDNMRNWKVALKDFIHHLSL</sequence>
<comment type="similarity">
    <text evidence="1 2">Belongs to the dTDP-4-dehydrorhamnose reductase family.</text>
</comment>
<dbReference type="EMBL" id="CP078093">
    <property type="protein sequence ID" value="QXM06345.1"/>
    <property type="molecule type" value="Genomic_DNA"/>
</dbReference>
<comment type="function">
    <text evidence="2">Catalyzes the reduction of dTDP-6-deoxy-L-lyxo-4-hexulose to yield dTDP-L-rhamnose.</text>
</comment>
<dbReference type="EC" id="1.1.1.133" evidence="2"/>
<evidence type="ECO:0000313" key="5">
    <source>
        <dbReference type="Proteomes" id="UP000886818"/>
    </source>
</evidence>
<evidence type="ECO:0000313" key="4">
    <source>
        <dbReference type="EMBL" id="QXM06345.1"/>
    </source>
</evidence>
<dbReference type="CDD" id="cd05254">
    <property type="entry name" value="dTDP_HR_like_SDR_e"/>
    <property type="match status" value="1"/>
</dbReference>
<evidence type="ECO:0000259" key="3">
    <source>
        <dbReference type="Pfam" id="PF04321"/>
    </source>
</evidence>
<dbReference type="Proteomes" id="UP000886818">
    <property type="component" value="Chromosome"/>
</dbReference>
<reference evidence="4" key="1">
    <citation type="submission" date="2021-07" db="EMBL/GenBank/DDBJ databases">
        <title>Complete genome sequence of Crassaminicella sp. 143-21, isolated from a deep-sea hydrothermal vent.</title>
        <authorList>
            <person name="Li X."/>
        </authorList>
    </citation>
    <scope>NUCLEOTIDE SEQUENCE</scope>
    <source>
        <strain evidence="4">143-21</strain>
    </source>
</reference>
<keyword evidence="2" id="KW-0521">NADP</keyword>
<protein>
    <recommendedName>
        <fullName evidence="2">dTDP-4-dehydrorhamnose reductase</fullName>
        <ecNumber evidence="2">1.1.1.133</ecNumber>
    </recommendedName>
</protein>
<dbReference type="Pfam" id="PF04321">
    <property type="entry name" value="RmlD_sub_bind"/>
    <property type="match status" value="1"/>
</dbReference>
<dbReference type="PANTHER" id="PTHR10491">
    <property type="entry name" value="DTDP-4-DEHYDRORHAMNOSE REDUCTASE"/>
    <property type="match status" value="1"/>
</dbReference>